<name>A0A1E3PU46_LIPST</name>
<comment type="subcellular location">
    <subcellularLocation>
        <location evidence="1">Membrane</location>
        <topology evidence="1">Multi-pass membrane protein</topology>
    </subcellularLocation>
</comment>
<evidence type="ECO:0000256" key="4">
    <source>
        <dbReference type="ARBA" id="ARBA00022989"/>
    </source>
</evidence>
<dbReference type="AlphaFoldDB" id="A0A1E3PU46"/>
<sequence>MTDLERNGSTKSGDYDSADTGEVLTDALTRQLSQHEQVLDRVRSERYITKETIGADDSNDLDLTLSGKSLPPFGGGRPYPPMTPSREAYLVEFDGLDDPDHPLNWSSRKKLKIMGILGFTTMGVAWGSSIFSAATLQVAEKFHVGLVVAILGMSLYVFGFASGPLCWAPISELYGRRLPVLLGVFGFSVFNLGVARAYDLQTIMICRFFGGFFGASCLAVVPATFSDIFTNEWRGTALVCFSAAVFCGPLIAPVVGGFIVNSYLGWRWSEYITMIWGFFCFALIVLFVEETYAPVILVRKAAKLRRVTGNWGIHARLEQTELDFQGLIEKNFSRPLKMLFTEPIMFLVTIYNAFIYGILYLLLEAYPIIFVQGYGMSASVGELPYIGMIVGQLIGCGIVLSFEPITIRAIKANGNKPVPEMRLLPTIVGGILFPIGMFWLTWSGAYHDNVPWIVPTLAGLFIGAGIVLIFLTLLTYLIESYMMFAASAMAANTFLRSGFGAGFPLFADALFRNLGVQWAGTLLGCVGIVLMPVPVLFFIYGKRLRKLSKYAPDL</sequence>
<feature type="transmembrane region" description="Helical" evidence="7">
    <location>
        <begin position="518"/>
        <end position="540"/>
    </location>
</feature>
<proteinExistence type="predicted"/>
<keyword evidence="4 7" id="KW-1133">Transmembrane helix</keyword>
<dbReference type="InterPro" id="IPR011701">
    <property type="entry name" value="MFS"/>
</dbReference>
<protein>
    <recommendedName>
        <fullName evidence="8">Major facilitator superfamily (MFS) profile domain-containing protein</fullName>
    </recommendedName>
</protein>
<keyword evidence="10" id="KW-1185">Reference proteome</keyword>
<dbReference type="CDD" id="cd17323">
    <property type="entry name" value="MFS_Tpo1_MDR_like"/>
    <property type="match status" value="1"/>
</dbReference>
<evidence type="ECO:0000313" key="10">
    <source>
        <dbReference type="Proteomes" id="UP000094385"/>
    </source>
</evidence>
<evidence type="ECO:0000256" key="6">
    <source>
        <dbReference type="SAM" id="MobiDB-lite"/>
    </source>
</evidence>
<feature type="region of interest" description="Disordered" evidence="6">
    <location>
        <begin position="1"/>
        <end position="22"/>
    </location>
</feature>
<dbReference type="InterPro" id="IPR020846">
    <property type="entry name" value="MFS_dom"/>
</dbReference>
<feature type="transmembrane region" description="Helical" evidence="7">
    <location>
        <begin position="204"/>
        <end position="225"/>
    </location>
</feature>
<evidence type="ECO:0000256" key="7">
    <source>
        <dbReference type="SAM" id="Phobius"/>
    </source>
</evidence>
<feature type="transmembrane region" description="Helical" evidence="7">
    <location>
        <begin position="423"/>
        <end position="440"/>
    </location>
</feature>
<keyword evidence="2" id="KW-0813">Transport</keyword>
<feature type="transmembrane region" description="Helical" evidence="7">
    <location>
        <begin position="237"/>
        <end position="259"/>
    </location>
</feature>
<dbReference type="PANTHER" id="PTHR23502:SF31">
    <property type="entry name" value="POLYAMINE TRANSPORTER 1"/>
    <property type="match status" value="1"/>
</dbReference>
<dbReference type="FunFam" id="1.20.1250.20:FF:000011">
    <property type="entry name" value="MFS multidrug transporter, putative"/>
    <property type="match status" value="1"/>
</dbReference>
<keyword evidence="5 7" id="KW-0472">Membrane</keyword>
<dbReference type="OrthoDB" id="9986881at2759"/>
<gene>
    <name evidence="9" type="ORF">LIPSTDRAFT_7303</name>
</gene>
<accession>A0A1E3PU46</accession>
<evidence type="ECO:0000313" key="9">
    <source>
        <dbReference type="EMBL" id="ODQ68935.1"/>
    </source>
</evidence>
<dbReference type="PROSITE" id="PS50850">
    <property type="entry name" value="MFS"/>
    <property type="match status" value="1"/>
</dbReference>
<evidence type="ECO:0000256" key="5">
    <source>
        <dbReference type="ARBA" id="ARBA00023136"/>
    </source>
</evidence>
<evidence type="ECO:0000256" key="1">
    <source>
        <dbReference type="ARBA" id="ARBA00004141"/>
    </source>
</evidence>
<feature type="transmembrane region" description="Helical" evidence="7">
    <location>
        <begin position="180"/>
        <end position="198"/>
    </location>
</feature>
<keyword evidence="3 7" id="KW-0812">Transmembrane</keyword>
<reference evidence="9 10" key="1">
    <citation type="journal article" date="2016" name="Proc. Natl. Acad. Sci. U.S.A.">
        <title>Comparative genomics of biotechnologically important yeasts.</title>
        <authorList>
            <person name="Riley R."/>
            <person name="Haridas S."/>
            <person name="Wolfe K.H."/>
            <person name="Lopes M.R."/>
            <person name="Hittinger C.T."/>
            <person name="Goeker M."/>
            <person name="Salamov A.A."/>
            <person name="Wisecaver J.H."/>
            <person name="Long T.M."/>
            <person name="Calvey C.H."/>
            <person name="Aerts A.L."/>
            <person name="Barry K.W."/>
            <person name="Choi C."/>
            <person name="Clum A."/>
            <person name="Coughlan A.Y."/>
            <person name="Deshpande S."/>
            <person name="Douglass A.P."/>
            <person name="Hanson S.J."/>
            <person name="Klenk H.-P."/>
            <person name="LaButti K.M."/>
            <person name="Lapidus A."/>
            <person name="Lindquist E.A."/>
            <person name="Lipzen A.M."/>
            <person name="Meier-Kolthoff J.P."/>
            <person name="Ohm R.A."/>
            <person name="Otillar R.P."/>
            <person name="Pangilinan J.L."/>
            <person name="Peng Y."/>
            <person name="Rokas A."/>
            <person name="Rosa C.A."/>
            <person name="Scheuner C."/>
            <person name="Sibirny A.A."/>
            <person name="Slot J.C."/>
            <person name="Stielow J.B."/>
            <person name="Sun H."/>
            <person name="Kurtzman C.P."/>
            <person name="Blackwell M."/>
            <person name="Grigoriev I.V."/>
            <person name="Jeffries T.W."/>
        </authorList>
    </citation>
    <scope>NUCLEOTIDE SEQUENCE [LARGE SCALE GENOMIC DNA]</scope>
    <source>
        <strain evidence="9 10">NRRL Y-11557</strain>
    </source>
</reference>
<dbReference type="PANTHER" id="PTHR23502">
    <property type="entry name" value="MAJOR FACILITATOR SUPERFAMILY"/>
    <property type="match status" value="1"/>
</dbReference>
<feature type="transmembrane region" description="Helical" evidence="7">
    <location>
        <begin position="484"/>
        <end position="506"/>
    </location>
</feature>
<organism evidence="9 10">
    <name type="scientific">Lipomyces starkeyi NRRL Y-11557</name>
    <dbReference type="NCBI Taxonomy" id="675824"/>
    <lineage>
        <taxon>Eukaryota</taxon>
        <taxon>Fungi</taxon>
        <taxon>Dikarya</taxon>
        <taxon>Ascomycota</taxon>
        <taxon>Saccharomycotina</taxon>
        <taxon>Lipomycetes</taxon>
        <taxon>Lipomycetales</taxon>
        <taxon>Lipomycetaceae</taxon>
        <taxon>Lipomyces</taxon>
    </lineage>
</organism>
<feature type="transmembrane region" description="Helical" evidence="7">
    <location>
        <begin position="452"/>
        <end position="477"/>
    </location>
</feature>
<dbReference type="GO" id="GO:0022857">
    <property type="term" value="F:transmembrane transporter activity"/>
    <property type="evidence" value="ECO:0007669"/>
    <property type="project" value="InterPro"/>
</dbReference>
<dbReference type="EMBL" id="KV454307">
    <property type="protein sequence ID" value="ODQ68935.1"/>
    <property type="molecule type" value="Genomic_DNA"/>
</dbReference>
<dbReference type="Pfam" id="PF07690">
    <property type="entry name" value="MFS_1"/>
    <property type="match status" value="1"/>
</dbReference>
<feature type="transmembrane region" description="Helical" evidence="7">
    <location>
        <begin position="142"/>
        <end position="168"/>
    </location>
</feature>
<evidence type="ECO:0000256" key="3">
    <source>
        <dbReference type="ARBA" id="ARBA00022692"/>
    </source>
</evidence>
<dbReference type="Proteomes" id="UP000094385">
    <property type="component" value="Unassembled WGS sequence"/>
</dbReference>
<feature type="transmembrane region" description="Helical" evidence="7">
    <location>
        <begin position="113"/>
        <end position="136"/>
    </location>
</feature>
<feature type="transmembrane region" description="Helical" evidence="7">
    <location>
        <begin position="383"/>
        <end position="402"/>
    </location>
</feature>
<feature type="transmembrane region" description="Helical" evidence="7">
    <location>
        <begin position="271"/>
        <end position="298"/>
    </location>
</feature>
<dbReference type="GO" id="GO:0005886">
    <property type="term" value="C:plasma membrane"/>
    <property type="evidence" value="ECO:0007669"/>
    <property type="project" value="TreeGrafter"/>
</dbReference>
<dbReference type="STRING" id="675824.A0A1E3PU46"/>
<dbReference type="InterPro" id="IPR036259">
    <property type="entry name" value="MFS_trans_sf"/>
</dbReference>
<feature type="transmembrane region" description="Helical" evidence="7">
    <location>
        <begin position="344"/>
        <end position="363"/>
    </location>
</feature>
<dbReference type="Gene3D" id="1.20.1250.20">
    <property type="entry name" value="MFS general substrate transporter like domains"/>
    <property type="match status" value="1"/>
</dbReference>
<evidence type="ECO:0000256" key="2">
    <source>
        <dbReference type="ARBA" id="ARBA00022448"/>
    </source>
</evidence>
<dbReference type="SUPFAM" id="SSF103473">
    <property type="entry name" value="MFS general substrate transporter"/>
    <property type="match status" value="1"/>
</dbReference>
<feature type="domain" description="Major facilitator superfamily (MFS) profile" evidence="8">
    <location>
        <begin position="113"/>
        <end position="544"/>
    </location>
</feature>
<evidence type="ECO:0000259" key="8">
    <source>
        <dbReference type="PROSITE" id="PS50850"/>
    </source>
</evidence>